<name>A0A9D6Z5D9_9BACT</name>
<dbReference type="InterPro" id="IPR000709">
    <property type="entry name" value="Leu_Ile_Val-bd"/>
</dbReference>
<dbReference type="InterPro" id="IPR051010">
    <property type="entry name" value="BCAA_transport"/>
</dbReference>
<dbReference type="Pfam" id="PF13458">
    <property type="entry name" value="Peripla_BP_6"/>
    <property type="match status" value="1"/>
</dbReference>
<keyword evidence="3 5" id="KW-0732">Signal</keyword>
<proteinExistence type="inferred from homology"/>
<protein>
    <submittedName>
        <fullName evidence="7">ABC transporter substrate-binding protein</fullName>
    </submittedName>
</protein>
<evidence type="ECO:0000256" key="4">
    <source>
        <dbReference type="ARBA" id="ARBA00022970"/>
    </source>
</evidence>
<comment type="similarity">
    <text evidence="1">Belongs to the leucine-binding protein family.</text>
</comment>
<feature type="signal peptide" evidence="5">
    <location>
        <begin position="1"/>
        <end position="21"/>
    </location>
</feature>
<dbReference type="PANTHER" id="PTHR30483:SF6">
    <property type="entry name" value="PERIPLASMIC BINDING PROTEIN OF ABC TRANSPORTER FOR NATURAL AMINO ACIDS"/>
    <property type="match status" value="1"/>
</dbReference>
<dbReference type="CDD" id="cd06330">
    <property type="entry name" value="PBP1_As_SBP-like"/>
    <property type="match status" value="1"/>
</dbReference>
<keyword evidence="2" id="KW-0813">Transport</keyword>
<evidence type="ECO:0000313" key="7">
    <source>
        <dbReference type="EMBL" id="MBI5251442.1"/>
    </source>
</evidence>
<dbReference type="EMBL" id="JACRDE010000478">
    <property type="protein sequence ID" value="MBI5251442.1"/>
    <property type="molecule type" value="Genomic_DNA"/>
</dbReference>
<dbReference type="InterPro" id="IPR028081">
    <property type="entry name" value="Leu-bd"/>
</dbReference>
<gene>
    <name evidence="7" type="ORF">HY912_18290</name>
</gene>
<dbReference type="SUPFAM" id="SSF53822">
    <property type="entry name" value="Periplasmic binding protein-like I"/>
    <property type="match status" value="1"/>
</dbReference>
<accession>A0A9D6Z5D9</accession>
<evidence type="ECO:0000256" key="2">
    <source>
        <dbReference type="ARBA" id="ARBA00022448"/>
    </source>
</evidence>
<feature type="domain" description="Leucine-binding protein" evidence="6">
    <location>
        <begin position="24"/>
        <end position="361"/>
    </location>
</feature>
<evidence type="ECO:0000256" key="3">
    <source>
        <dbReference type="ARBA" id="ARBA00022729"/>
    </source>
</evidence>
<comment type="caution">
    <text evidence="7">The sequence shown here is derived from an EMBL/GenBank/DDBJ whole genome shotgun (WGS) entry which is preliminary data.</text>
</comment>
<dbReference type="Gene3D" id="3.40.50.2300">
    <property type="match status" value="2"/>
</dbReference>
<evidence type="ECO:0000259" key="6">
    <source>
        <dbReference type="Pfam" id="PF13458"/>
    </source>
</evidence>
<evidence type="ECO:0000256" key="1">
    <source>
        <dbReference type="ARBA" id="ARBA00010062"/>
    </source>
</evidence>
<organism evidence="7 8">
    <name type="scientific">Desulfomonile tiedjei</name>
    <dbReference type="NCBI Taxonomy" id="2358"/>
    <lineage>
        <taxon>Bacteria</taxon>
        <taxon>Pseudomonadati</taxon>
        <taxon>Thermodesulfobacteriota</taxon>
        <taxon>Desulfomonilia</taxon>
        <taxon>Desulfomonilales</taxon>
        <taxon>Desulfomonilaceae</taxon>
        <taxon>Desulfomonile</taxon>
    </lineage>
</organism>
<dbReference type="Proteomes" id="UP000807825">
    <property type="component" value="Unassembled WGS sequence"/>
</dbReference>
<keyword evidence="4" id="KW-0029">Amino-acid transport</keyword>
<reference evidence="7" key="1">
    <citation type="submission" date="2020-07" db="EMBL/GenBank/DDBJ databases">
        <title>Huge and variable diversity of episymbiotic CPR bacteria and DPANN archaea in groundwater ecosystems.</title>
        <authorList>
            <person name="He C.Y."/>
            <person name="Keren R."/>
            <person name="Whittaker M."/>
            <person name="Farag I.F."/>
            <person name="Doudna J."/>
            <person name="Cate J.H.D."/>
            <person name="Banfield J.F."/>
        </authorList>
    </citation>
    <scope>NUCLEOTIDE SEQUENCE</scope>
    <source>
        <strain evidence="7">NC_groundwater_1664_Pr3_B-0.1um_52_9</strain>
    </source>
</reference>
<feature type="chain" id="PRO_5038651264" evidence="5">
    <location>
        <begin position="22"/>
        <end position="407"/>
    </location>
</feature>
<evidence type="ECO:0000256" key="5">
    <source>
        <dbReference type="SAM" id="SignalP"/>
    </source>
</evidence>
<dbReference type="PRINTS" id="PR00337">
    <property type="entry name" value="LEUILEVALBP"/>
</dbReference>
<evidence type="ECO:0000313" key="8">
    <source>
        <dbReference type="Proteomes" id="UP000807825"/>
    </source>
</evidence>
<dbReference type="GO" id="GO:0006865">
    <property type="term" value="P:amino acid transport"/>
    <property type="evidence" value="ECO:0007669"/>
    <property type="project" value="UniProtKB-KW"/>
</dbReference>
<dbReference type="PANTHER" id="PTHR30483">
    <property type="entry name" value="LEUCINE-SPECIFIC-BINDING PROTEIN"/>
    <property type="match status" value="1"/>
</dbReference>
<dbReference type="AlphaFoldDB" id="A0A9D6Z5D9"/>
<dbReference type="InterPro" id="IPR028082">
    <property type="entry name" value="Peripla_BP_I"/>
</dbReference>
<sequence>MKRFVLLLVLGILLSSSAVLAQDTIKIGFIYVLSGRGAVFGEVAKRGAELAIEEINSAGGISGKKLVGIFEDDQGKPEIAVELTKRFVQKDRVDAIIGVVTSGSAEAVAPLAAELKVPLIITTATTPVVTGQKCNRYTFRVTCTTDQTLKAAALVAAQAKAKTWTTIGPDYLLGYETWDYFQRYLSKIRSGVTFLPKSEVIFAPMTTTDWGPHIKKIMNSGADGIVISLWGGNAVDFLKQAAQEGLFNDQRSVIMTVAGSMDVFVALGLGLPQGIWFGNPYWFQANTGPVNEAFVHRYQERFQVEPSYSAATAYTGVIAYCEALKRSGSPSPDAVVRALEGLQFDAPLGKVTIRPEDHQALFNIVWGQTSQALRLKGGKVIRGWDPILSFGPDEVLPSPAEAGCKMR</sequence>